<gene>
    <name evidence="2" type="ORF">An15g06630</name>
</gene>
<proteinExistence type="predicted"/>
<organism evidence="2">
    <name type="scientific">Aspergillus niger</name>
    <dbReference type="NCBI Taxonomy" id="5061"/>
    <lineage>
        <taxon>Eukaryota</taxon>
        <taxon>Fungi</taxon>
        <taxon>Dikarya</taxon>
        <taxon>Ascomycota</taxon>
        <taxon>Pezizomycotina</taxon>
        <taxon>Eurotiomycetes</taxon>
        <taxon>Eurotiomycetidae</taxon>
        <taxon>Eurotiales</taxon>
        <taxon>Aspergillaceae</taxon>
        <taxon>Aspergillus</taxon>
        <taxon>Aspergillus subgen. Circumdati</taxon>
    </lineage>
</organism>
<dbReference type="GeneID" id="84593251"/>
<evidence type="ECO:0000256" key="1">
    <source>
        <dbReference type="SAM" id="MobiDB-lite"/>
    </source>
</evidence>
<dbReference type="RefSeq" id="XP_059602621.1">
    <property type="nucleotide sequence ID" value="XM_059744772.1"/>
</dbReference>
<accession>A0AAJ8BU64</accession>
<sequence>MMKPIFILNLRDSITIITTTTTKVPVKSRHASGASLGGPQENPTRHGVVLWLSLPADHLGALYRVTEERPSNMPLRSIRSSACRNKAVSRGAYAFEKVGKGWTAERSNPDTRPALTRPAARISTASVWRSNPGKFDSFTITSEVLDPLSEPCSGPTQSTPQLVLYLMEGCYELAGPGTTRDTHDDLPVGRKGVNNLGTSRLGFHLSGNIEHLRSLFSGGSVSSIPLVIRYPFYFLLCTKDAVDQLRREGQARPTPPGTVAGNQEPLPRNPGPYTSKRRQPSQARKWKRKSLLISAGAHRPDNFGTLAVCIDPGRRRPMSTITVLVPLGIDLDPRGRIP</sequence>
<dbReference type="AlphaFoldDB" id="A0AAJ8BU64"/>
<protein>
    <submittedName>
        <fullName evidence="2">Uncharacterized protein</fullName>
    </submittedName>
</protein>
<reference evidence="2" key="1">
    <citation type="submission" date="2025-02" db="EMBL/GenBank/DDBJ databases">
        <authorList>
            <consortium name="NCBI Genome Project"/>
        </authorList>
    </citation>
    <scope>NUCLEOTIDE SEQUENCE</scope>
</reference>
<name>A0AAJ8BU64_ASPNG</name>
<feature type="region of interest" description="Disordered" evidence="1">
    <location>
        <begin position="248"/>
        <end position="288"/>
    </location>
</feature>
<reference evidence="2" key="2">
    <citation type="submission" date="2025-08" db="UniProtKB">
        <authorList>
            <consortium name="RefSeq"/>
        </authorList>
    </citation>
    <scope>IDENTIFICATION</scope>
</reference>
<feature type="compositionally biased region" description="Basic residues" evidence="1">
    <location>
        <begin position="275"/>
        <end position="288"/>
    </location>
</feature>
<evidence type="ECO:0000313" key="2">
    <source>
        <dbReference type="RefSeq" id="XP_059602621.1"/>
    </source>
</evidence>
<dbReference type="VEuPathDB" id="FungiDB:An15g06630"/>
<dbReference type="KEGG" id="ang:An15g06630"/>